<comment type="caution">
    <text evidence="1">The sequence shown here is derived from an EMBL/GenBank/DDBJ whole genome shotgun (WGS) entry which is preliminary data.</text>
</comment>
<reference evidence="1" key="1">
    <citation type="submission" date="2020-06" db="EMBL/GenBank/DDBJ databases">
        <authorList>
            <person name="Li T."/>
            <person name="Hu X."/>
            <person name="Zhang T."/>
            <person name="Song X."/>
            <person name="Zhang H."/>
            <person name="Dai N."/>
            <person name="Sheng W."/>
            <person name="Hou X."/>
            <person name="Wei L."/>
        </authorList>
    </citation>
    <scope>NUCLEOTIDE SEQUENCE</scope>
    <source>
        <strain evidence="1">KEN1</strain>
        <tissue evidence="1">Leaf</tissue>
    </source>
</reference>
<sequence>MIHGEDDRISWRVEGGWFSNQKAYALFHPPGPKLGWSSHSWAPEDSTEQLHTLACYFGQIANFGQVLVESLGRNVYSLLQRAT</sequence>
<dbReference type="EMBL" id="JACGWN010000012">
    <property type="protein sequence ID" value="KAL0417237.1"/>
    <property type="molecule type" value="Genomic_DNA"/>
</dbReference>
<gene>
    <name evidence="1" type="ORF">Slati_3555600</name>
</gene>
<evidence type="ECO:0000313" key="1">
    <source>
        <dbReference type="EMBL" id="KAL0417237.1"/>
    </source>
</evidence>
<accession>A0AAW2UJM8</accession>
<reference evidence="1" key="2">
    <citation type="journal article" date="2024" name="Plant">
        <title>Genomic evolution and insights into agronomic trait innovations of Sesamum species.</title>
        <authorList>
            <person name="Miao H."/>
            <person name="Wang L."/>
            <person name="Qu L."/>
            <person name="Liu H."/>
            <person name="Sun Y."/>
            <person name="Le M."/>
            <person name="Wang Q."/>
            <person name="Wei S."/>
            <person name="Zheng Y."/>
            <person name="Lin W."/>
            <person name="Duan Y."/>
            <person name="Cao H."/>
            <person name="Xiong S."/>
            <person name="Wang X."/>
            <person name="Wei L."/>
            <person name="Li C."/>
            <person name="Ma Q."/>
            <person name="Ju M."/>
            <person name="Zhao R."/>
            <person name="Li G."/>
            <person name="Mu C."/>
            <person name="Tian Q."/>
            <person name="Mei H."/>
            <person name="Zhang T."/>
            <person name="Gao T."/>
            <person name="Zhang H."/>
        </authorList>
    </citation>
    <scope>NUCLEOTIDE SEQUENCE</scope>
    <source>
        <strain evidence="1">KEN1</strain>
    </source>
</reference>
<proteinExistence type="predicted"/>
<protein>
    <submittedName>
        <fullName evidence="1">Uncharacterized protein</fullName>
    </submittedName>
</protein>
<dbReference type="AlphaFoldDB" id="A0AAW2UJM8"/>
<name>A0AAW2UJM8_9LAMI</name>
<organism evidence="1">
    <name type="scientific">Sesamum latifolium</name>
    <dbReference type="NCBI Taxonomy" id="2727402"/>
    <lineage>
        <taxon>Eukaryota</taxon>
        <taxon>Viridiplantae</taxon>
        <taxon>Streptophyta</taxon>
        <taxon>Embryophyta</taxon>
        <taxon>Tracheophyta</taxon>
        <taxon>Spermatophyta</taxon>
        <taxon>Magnoliopsida</taxon>
        <taxon>eudicotyledons</taxon>
        <taxon>Gunneridae</taxon>
        <taxon>Pentapetalae</taxon>
        <taxon>asterids</taxon>
        <taxon>lamiids</taxon>
        <taxon>Lamiales</taxon>
        <taxon>Pedaliaceae</taxon>
        <taxon>Sesamum</taxon>
    </lineage>
</organism>